<gene>
    <name evidence="1" type="ORF">WAE96_11200</name>
</gene>
<evidence type="ECO:0000313" key="2">
    <source>
        <dbReference type="Proteomes" id="UP001382455"/>
    </source>
</evidence>
<comment type="caution">
    <text evidence="1">The sequence shown here is derived from an EMBL/GenBank/DDBJ whole genome shotgun (WGS) entry which is preliminary data.</text>
</comment>
<protein>
    <submittedName>
        <fullName evidence="1">Uncharacterized protein</fullName>
    </submittedName>
</protein>
<proteinExistence type="predicted"/>
<accession>A0ABU8ETF0</accession>
<dbReference type="Proteomes" id="UP001382455">
    <property type="component" value="Unassembled WGS sequence"/>
</dbReference>
<reference evidence="1 2" key="1">
    <citation type="submission" date="2023-12" db="EMBL/GenBank/DDBJ databases">
        <title>Friends and Foes: Symbiotic and Algicidal bacterial influence on Karenia brevis blooms.</title>
        <authorList>
            <person name="Fei C."/>
            <person name="Mohamed A.R."/>
            <person name="Booker A."/>
            <person name="Arshad M."/>
            <person name="Klass S."/>
            <person name="Ahn S."/>
            <person name="Gilbert P.M."/>
            <person name="Heil C.A."/>
            <person name="Martinez J.M."/>
            <person name="Amin S.A."/>
        </authorList>
    </citation>
    <scope>NUCLEOTIDE SEQUENCE [LARGE SCALE GENOMIC DNA]</scope>
    <source>
        <strain evidence="1 2">CE15</strain>
    </source>
</reference>
<name>A0ABU8ETF0_9GAMM</name>
<evidence type="ECO:0000313" key="1">
    <source>
        <dbReference type="EMBL" id="MEI4550233.1"/>
    </source>
</evidence>
<dbReference type="RefSeq" id="WP_336435500.1">
    <property type="nucleotide sequence ID" value="NZ_JBAWKS010000001.1"/>
</dbReference>
<dbReference type="EMBL" id="JBAWKS010000001">
    <property type="protein sequence ID" value="MEI4550233.1"/>
    <property type="molecule type" value="Genomic_DNA"/>
</dbReference>
<organism evidence="1 2">
    <name type="scientific">Pseudoalteromonas spongiae</name>
    <dbReference type="NCBI Taxonomy" id="298657"/>
    <lineage>
        <taxon>Bacteria</taxon>
        <taxon>Pseudomonadati</taxon>
        <taxon>Pseudomonadota</taxon>
        <taxon>Gammaproteobacteria</taxon>
        <taxon>Alteromonadales</taxon>
        <taxon>Pseudoalteromonadaceae</taxon>
        <taxon>Pseudoalteromonas</taxon>
    </lineage>
</organism>
<keyword evidence="2" id="KW-1185">Reference proteome</keyword>
<sequence length="103" mass="12160">MYRIFADHYQFYIYDYDHYSNERLNWVSATAKDFGYISTEKAIYVKTVSDLNDHRIRVFINQEPSISYEQVFSSNIEFESDKLIVSAPANDEENDFVLPVVVN</sequence>